<name>A0A6I1MR69_9CLOT</name>
<reference evidence="2 3" key="1">
    <citation type="submission" date="2019-10" db="EMBL/GenBank/DDBJ databases">
        <title>The Genome Sequence of Clostridium tarantellae Isolated from Fish Brain.</title>
        <authorList>
            <person name="Bano L."/>
            <person name="Kiel M."/>
            <person name="Sales G."/>
            <person name="Doxey A.C."/>
            <person name="Mansfield M.J."/>
            <person name="Schiavone M."/>
            <person name="Rossetto O."/>
            <person name="Pirazzini M."/>
            <person name="Dobrindt U."/>
            <person name="Montecucco C."/>
        </authorList>
    </citation>
    <scope>NUCLEOTIDE SEQUENCE [LARGE SCALE GENOMIC DNA]</scope>
    <source>
        <strain evidence="2 3">DSM 3997</strain>
    </source>
</reference>
<evidence type="ECO:0000313" key="2">
    <source>
        <dbReference type="EMBL" id="MPQ45210.1"/>
    </source>
</evidence>
<feature type="transmembrane region" description="Helical" evidence="1">
    <location>
        <begin position="169"/>
        <end position="192"/>
    </location>
</feature>
<proteinExistence type="predicted"/>
<feature type="non-terminal residue" evidence="2">
    <location>
        <position position="1"/>
    </location>
</feature>
<dbReference type="Pfam" id="PF07242">
    <property type="entry name" value="DUF1430"/>
    <property type="match status" value="1"/>
</dbReference>
<feature type="transmembrane region" description="Helical" evidence="1">
    <location>
        <begin position="102"/>
        <end position="123"/>
    </location>
</feature>
<keyword evidence="1" id="KW-0472">Membrane</keyword>
<organism evidence="2 3">
    <name type="scientific">Clostridium tarantellae</name>
    <dbReference type="NCBI Taxonomy" id="39493"/>
    <lineage>
        <taxon>Bacteria</taxon>
        <taxon>Bacillati</taxon>
        <taxon>Bacillota</taxon>
        <taxon>Clostridia</taxon>
        <taxon>Eubacteriales</taxon>
        <taxon>Clostridiaceae</taxon>
        <taxon>Clostridium</taxon>
    </lineage>
</organism>
<keyword evidence="3" id="KW-1185">Reference proteome</keyword>
<dbReference type="OrthoDB" id="2076832at2"/>
<evidence type="ECO:0000256" key="1">
    <source>
        <dbReference type="SAM" id="Phobius"/>
    </source>
</evidence>
<accession>A0A6I1MR69</accession>
<protein>
    <submittedName>
        <fullName evidence="2">DUF1430 domain-containing protein</fullName>
    </submittedName>
</protein>
<sequence length="205" mass="23747">IIYVENNQGYFTFNPNVEADSQNIIFDPIVEIYTGNIHPSFALSAYSSDFYFYSDKLDAFDSILPILVKNNATDLTSSIIPLYNEYGKEVNELKSIRNNMTILLIVIFIANIAVLYGVMSLHYEKNKYKLYLQTIFGYTFLKKNKNIIFLLTIITGVPMIYFLYSKNIIFFLCTLAYLVFEYFIIFLLDLIIGNKSFNSIIKGEH</sequence>
<keyword evidence="1" id="KW-1133">Transmembrane helix</keyword>
<dbReference type="Proteomes" id="UP000430345">
    <property type="component" value="Unassembled WGS sequence"/>
</dbReference>
<dbReference type="InterPro" id="IPR006541">
    <property type="entry name" value="Bacteriocin_ass"/>
</dbReference>
<evidence type="ECO:0000313" key="3">
    <source>
        <dbReference type="Proteomes" id="UP000430345"/>
    </source>
</evidence>
<dbReference type="EMBL" id="WHJC01000503">
    <property type="protein sequence ID" value="MPQ45210.1"/>
    <property type="molecule type" value="Genomic_DNA"/>
</dbReference>
<comment type="caution">
    <text evidence="2">The sequence shown here is derived from an EMBL/GenBank/DDBJ whole genome shotgun (WGS) entry which is preliminary data.</text>
</comment>
<keyword evidence="1" id="KW-0812">Transmembrane</keyword>
<dbReference type="RefSeq" id="WP_152892297.1">
    <property type="nucleotide sequence ID" value="NZ_WHJC01000503.1"/>
</dbReference>
<feature type="transmembrane region" description="Helical" evidence="1">
    <location>
        <begin position="144"/>
        <end position="163"/>
    </location>
</feature>
<dbReference type="AlphaFoldDB" id="A0A6I1MR69"/>
<gene>
    <name evidence="2" type="ORF">GBZ86_15955</name>
</gene>